<reference evidence="2 3" key="1">
    <citation type="submission" date="2019-08" db="EMBL/GenBank/DDBJ databases">
        <title>Bioinformatics analysis of the strain L3 and L5.</title>
        <authorList>
            <person name="Li X."/>
        </authorList>
    </citation>
    <scope>NUCLEOTIDE SEQUENCE [LARGE SCALE GENOMIC DNA]</scope>
    <source>
        <strain evidence="2 3">L3</strain>
    </source>
</reference>
<dbReference type="PANTHER" id="PTHR21198:SF3">
    <property type="entry name" value="GLUTAMATE RACEMASE"/>
    <property type="match status" value="1"/>
</dbReference>
<dbReference type="Pfam" id="PF01177">
    <property type="entry name" value="Asp_Glu_race"/>
    <property type="match status" value="1"/>
</dbReference>
<dbReference type="RefSeq" id="WP_149435033.1">
    <property type="nucleotide sequence ID" value="NZ_VTPX01000004.1"/>
</dbReference>
<gene>
    <name evidence="2" type="ORF">F0A16_08835</name>
</gene>
<dbReference type="PANTHER" id="PTHR21198">
    <property type="entry name" value="GLUTAMATE RACEMASE"/>
    <property type="match status" value="1"/>
</dbReference>
<dbReference type="Gene3D" id="3.40.50.1860">
    <property type="match status" value="2"/>
</dbReference>
<keyword evidence="1" id="KW-0413">Isomerase</keyword>
<accession>A0A640WEM6</accession>
<comment type="caution">
    <text evidence="2">The sequence shown here is derived from an EMBL/GenBank/DDBJ whole genome shotgun (WGS) entry which is preliminary data.</text>
</comment>
<keyword evidence="3" id="KW-1185">Reference proteome</keyword>
<dbReference type="GO" id="GO:0047661">
    <property type="term" value="F:amino-acid racemase activity"/>
    <property type="evidence" value="ECO:0007669"/>
    <property type="project" value="InterPro"/>
</dbReference>
<dbReference type="InterPro" id="IPR015942">
    <property type="entry name" value="Asp/Glu/hydantoin_racemase"/>
</dbReference>
<dbReference type="EMBL" id="VTPX01000004">
    <property type="protein sequence ID" value="KAA0018609.1"/>
    <property type="molecule type" value="Genomic_DNA"/>
</dbReference>
<evidence type="ECO:0000256" key="1">
    <source>
        <dbReference type="ARBA" id="ARBA00023235"/>
    </source>
</evidence>
<dbReference type="SUPFAM" id="SSF53681">
    <property type="entry name" value="Aspartate/glutamate racemase"/>
    <property type="match status" value="2"/>
</dbReference>
<name>A0A640WEM6_9GAMM</name>
<evidence type="ECO:0000313" key="3">
    <source>
        <dbReference type="Proteomes" id="UP000466024"/>
    </source>
</evidence>
<dbReference type="InterPro" id="IPR001920">
    <property type="entry name" value="Asp/Glu_race"/>
</dbReference>
<evidence type="ECO:0000313" key="2">
    <source>
        <dbReference type="EMBL" id="KAA0018609.1"/>
    </source>
</evidence>
<proteinExistence type="predicted"/>
<protein>
    <submittedName>
        <fullName evidence="2">Asp/Glu racemase</fullName>
    </submittedName>
</protein>
<dbReference type="Proteomes" id="UP000466024">
    <property type="component" value="Unassembled WGS sequence"/>
</dbReference>
<dbReference type="AlphaFoldDB" id="A0A640WEM6"/>
<sequence>MESQSLHRPIAVFDAGIGSYAIVAEIQRRLPRQDVIYFADRASFPYGSKGPEELAQVMGRTLGFLETFEPSAIVVASNAPSITVLEDVRPMTRVPVFGVFPPLTEALAASTHHAVGIMGVQSLVESEMLREFVGGHDLDGASVELINASSMVELVESGAFLFDPPGTQEKINDFMTSLFERKPDIDALTLSSTHLPWLNPFFECARPQCLFLDPAESVVASLGGGTEGSGKIRTIVTEDERYSVSDFRRMLDRLGVELALEVVEAP</sequence>
<organism evidence="2 3">
    <name type="scientific">Salinicola corii</name>
    <dbReference type="NCBI Taxonomy" id="2606937"/>
    <lineage>
        <taxon>Bacteria</taxon>
        <taxon>Pseudomonadati</taxon>
        <taxon>Pseudomonadota</taxon>
        <taxon>Gammaproteobacteria</taxon>
        <taxon>Oceanospirillales</taxon>
        <taxon>Halomonadaceae</taxon>
        <taxon>Salinicola</taxon>
    </lineage>
</organism>